<dbReference type="AlphaFoldDB" id="A0A8H2VWJ0"/>
<protein>
    <submittedName>
        <fullName evidence="1">7542e66e-9d67-40a7-87ad-7e0e95a8bd64-CDS</fullName>
    </submittedName>
</protein>
<gene>
    <name evidence="1" type="ORF">SCLTRI_LOCUS5143</name>
</gene>
<proteinExistence type="predicted"/>
<reference evidence="1" key="1">
    <citation type="submission" date="2020-10" db="EMBL/GenBank/DDBJ databases">
        <authorList>
            <person name="Kusch S."/>
        </authorList>
    </citation>
    <scope>NUCLEOTIDE SEQUENCE</scope>
    <source>
        <strain evidence="1">SwB9</strain>
    </source>
</reference>
<accession>A0A8H2VWJ0</accession>
<dbReference type="EMBL" id="CAJHIA010000014">
    <property type="protein sequence ID" value="CAD6445358.1"/>
    <property type="molecule type" value="Genomic_DNA"/>
</dbReference>
<dbReference type="OrthoDB" id="3537171at2759"/>
<sequence length="366" mass="42636">MDYSHYYGQTAAYNTQSQNYQQYWAAVQFGQFPQEYIQQKGYYSYPLANYNMQNHNYQQFSNNLQGLQLAPPHIQRGNKDDRPWKSVIKKPLDHTLILNGVIIWAYEPTTDEWGLPAKPFACCRSSGGHLCTQRELNYGGYNHPFLVLDHCQNPESREEGDMILEIVPLTSFTGKSILQTYSDFNYCKRMNSLPIEFNSHRKQDRPKEIELLNRLQKPLLGLENSSTSRQLFVEINHIYRVSVKQLHAYSPQKPDASRYVRLNKQGYNEVRSRFGLPTDGEIFDKRIETCPSTSRPTPKMSEEPFLKRAEFNLVGFNRRLLERSITLERDEASLEQPIVFNPVACKFVPSPPVYEVGRRSSLWSWV</sequence>
<name>A0A8H2VWJ0_9HELO</name>
<keyword evidence="2" id="KW-1185">Reference proteome</keyword>
<organism evidence="1 2">
    <name type="scientific">Sclerotinia trifoliorum</name>
    <dbReference type="NCBI Taxonomy" id="28548"/>
    <lineage>
        <taxon>Eukaryota</taxon>
        <taxon>Fungi</taxon>
        <taxon>Dikarya</taxon>
        <taxon>Ascomycota</taxon>
        <taxon>Pezizomycotina</taxon>
        <taxon>Leotiomycetes</taxon>
        <taxon>Helotiales</taxon>
        <taxon>Sclerotiniaceae</taxon>
        <taxon>Sclerotinia</taxon>
    </lineage>
</organism>
<evidence type="ECO:0000313" key="1">
    <source>
        <dbReference type="EMBL" id="CAD6445358.1"/>
    </source>
</evidence>
<evidence type="ECO:0000313" key="2">
    <source>
        <dbReference type="Proteomes" id="UP000624404"/>
    </source>
</evidence>
<comment type="caution">
    <text evidence="1">The sequence shown here is derived from an EMBL/GenBank/DDBJ whole genome shotgun (WGS) entry which is preliminary data.</text>
</comment>
<dbReference type="Proteomes" id="UP000624404">
    <property type="component" value="Unassembled WGS sequence"/>
</dbReference>